<dbReference type="SUPFAM" id="SSF55785">
    <property type="entry name" value="PYP-like sensor domain (PAS domain)"/>
    <property type="match status" value="1"/>
</dbReference>
<dbReference type="InterPro" id="IPR005467">
    <property type="entry name" value="His_kinase_dom"/>
</dbReference>
<dbReference type="InterPro" id="IPR036890">
    <property type="entry name" value="HATPase_C_sf"/>
</dbReference>
<dbReference type="PANTHER" id="PTHR43047">
    <property type="entry name" value="TWO-COMPONENT HISTIDINE PROTEIN KINASE"/>
    <property type="match status" value="1"/>
</dbReference>
<keyword evidence="11" id="KW-1185">Reference proteome</keyword>
<evidence type="ECO:0000313" key="10">
    <source>
        <dbReference type="EMBL" id="MCG2672333.1"/>
    </source>
</evidence>
<dbReference type="InterPro" id="IPR004358">
    <property type="entry name" value="Sig_transdc_His_kin-like_C"/>
</dbReference>
<keyword evidence="6" id="KW-0472">Membrane</keyword>
<dbReference type="InterPro" id="IPR036097">
    <property type="entry name" value="HisK_dim/P_sf"/>
</dbReference>
<dbReference type="Proteomes" id="UP001139012">
    <property type="component" value="Unassembled WGS sequence"/>
</dbReference>
<evidence type="ECO:0000256" key="1">
    <source>
        <dbReference type="ARBA" id="ARBA00000085"/>
    </source>
</evidence>
<dbReference type="InterPro" id="IPR000014">
    <property type="entry name" value="PAS"/>
</dbReference>
<feature type="transmembrane region" description="Helical" evidence="6">
    <location>
        <begin position="41"/>
        <end position="60"/>
    </location>
</feature>
<organism evidence="9 12">
    <name type="scientific">Bradyrhizobium zhengyangense</name>
    <dbReference type="NCBI Taxonomy" id="2911009"/>
    <lineage>
        <taxon>Bacteria</taxon>
        <taxon>Pseudomonadati</taxon>
        <taxon>Pseudomonadota</taxon>
        <taxon>Alphaproteobacteria</taxon>
        <taxon>Hyphomicrobiales</taxon>
        <taxon>Nitrobacteraceae</taxon>
        <taxon>Bradyrhizobium</taxon>
    </lineage>
</organism>
<evidence type="ECO:0000256" key="6">
    <source>
        <dbReference type="SAM" id="Phobius"/>
    </source>
</evidence>
<accession>A0A9X1UEN3</accession>
<dbReference type="SMART" id="SM00388">
    <property type="entry name" value="HisKA"/>
    <property type="match status" value="1"/>
</dbReference>
<dbReference type="EC" id="2.7.13.3" evidence="2"/>
<evidence type="ECO:0000313" key="12">
    <source>
        <dbReference type="Proteomes" id="UP001139054"/>
    </source>
</evidence>
<keyword evidence="4" id="KW-0808">Transferase</keyword>
<dbReference type="Proteomes" id="UP001139054">
    <property type="component" value="Unassembled WGS sequence"/>
</dbReference>
<keyword evidence="3" id="KW-0597">Phosphoprotein</keyword>
<dbReference type="InterPro" id="IPR003661">
    <property type="entry name" value="HisK_dim/P_dom"/>
</dbReference>
<dbReference type="CDD" id="cd00082">
    <property type="entry name" value="HisKA"/>
    <property type="match status" value="1"/>
</dbReference>
<dbReference type="InterPro" id="IPR003594">
    <property type="entry name" value="HATPase_dom"/>
</dbReference>
<dbReference type="PANTHER" id="PTHR43047:SF64">
    <property type="entry name" value="HISTIDINE KINASE CONTAINING CHEY-HOMOLOGOUS RECEIVER DOMAIN AND PAS DOMAIN-RELATED"/>
    <property type="match status" value="1"/>
</dbReference>
<evidence type="ECO:0000259" key="7">
    <source>
        <dbReference type="PROSITE" id="PS50109"/>
    </source>
</evidence>
<feature type="domain" description="PAS" evidence="8">
    <location>
        <begin position="209"/>
        <end position="279"/>
    </location>
</feature>
<evidence type="ECO:0000256" key="2">
    <source>
        <dbReference type="ARBA" id="ARBA00012438"/>
    </source>
</evidence>
<reference evidence="9" key="1">
    <citation type="submission" date="2022-01" db="EMBL/GenBank/DDBJ databases">
        <title>Genome sequnece data of strain Bradyrhizobium sp. nov.</title>
        <authorList>
            <person name="Zhang J."/>
        </authorList>
    </citation>
    <scope>NUCLEOTIDE SEQUENCE</scope>
    <source>
        <strain evidence="10">WYCCWR 12774</strain>
        <strain evidence="9">WYCCWR 13023</strain>
    </source>
</reference>
<dbReference type="SMART" id="SM00091">
    <property type="entry name" value="PAS"/>
    <property type="match status" value="1"/>
</dbReference>
<dbReference type="Gene3D" id="3.30.565.10">
    <property type="entry name" value="Histidine kinase-like ATPase, C-terminal domain"/>
    <property type="match status" value="1"/>
</dbReference>
<dbReference type="Pfam" id="PF00989">
    <property type="entry name" value="PAS"/>
    <property type="match status" value="1"/>
</dbReference>
<dbReference type="Pfam" id="PF02518">
    <property type="entry name" value="HATPase_c"/>
    <property type="match status" value="1"/>
</dbReference>
<dbReference type="RefSeq" id="WP_237873628.1">
    <property type="nucleotide sequence ID" value="NZ_JAKLTY010000001.1"/>
</dbReference>
<feature type="transmembrane region" description="Helical" evidence="6">
    <location>
        <begin position="66"/>
        <end position="85"/>
    </location>
</feature>
<feature type="transmembrane region" description="Helical" evidence="6">
    <location>
        <begin position="139"/>
        <end position="163"/>
    </location>
</feature>
<gene>
    <name evidence="10" type="ORF">L6637_35860</name>
    <name evidence="9" type="ORF">L6654_03065</name>
</gene>
<evidence type="ECO:0000259" key="8">
    <source>
        <dbReference type="PROSITE" id="PS50112"/>
    </source>
</evidence>
<dbReference type="GO" id="GO:0006355">
    <property type="term" value="P:regulation of DNA-templated transcription"/>
    <property type="evidence" value="ECO:0007669"/>
    <property type="project" value="InterPro"/>
</dbReference>
<dbReference type="FunFam" id="3.30.565.10:FF:000176">
    <property type="entry name" value="PAS domain-containing sensor histidine kinase"/>
    <property type="match status" value="1"/>
</dbReference>
<dbReference type="SMART" id="SM00387">
    <property type="entry name" value="HATPase_c"/>
    <property type="match status" value="1"/>
</dbReference>
<keyword evidence="6" id="KW-0812">Transmembrane</keyword>
<dbReference type="CDD" id="cd00130">
    <property type="entry name" value="PAS"/>
    <property type="match status" value="1"/>
</dbReference>
<evidence type="ECO:0000313" key="9">
    <source>
        <dbReference type="EMBL" id="MCG2625592.1"/>
    </source>
</evidence>
<dbReference type="PROSITE" id="PS50109">
    <property type="entry name" value="HIS_KIN"/>
    <property type="match status" value="1"/>
</dbReference>
<dbReference type="InterPro" id="IPR013767">
    <property type="entry name" value="PAS_fold"/>
</dbReference>
<dbReference type="CDD" id="cd16922">
    <property type="entry name" value="HATPase_EvgS-ArcB-TorS-like"/>
    <property type="match status" value="1"/>
</dbReference>
<feature type="transmembrane region" description="Helical" evidence="6">
    <location>
        <begin position="97"/>
        <end position="127"/>
    </location>
</feature>
<dbReference type="Gene3D" id="1.10.287.130">
    <property type="match status" value="1"/>
</dbReference>
<keyword evidence="6" id="KW-1133">Transmembrane helix</keyword>
<dbReference type="NCBIfam" id="TIGR00229">
    <property type="entry name" value="sensory_box"/>
    <property type="match status" value="1"/>
</dbReference>
<comment type="caution">
    <text evidence="9">The sequence shown here is derived from an EMBL/GenBank/DDBJ whole genome shotgun (WGS) entry which is preliminary data.</text>
</comment>
<dbReference type="PRINTS" id="PR00344">
    <property type="entry name" value="BCTRLSENSOR"/>
</dbReference>
<evidence type="ECO:0000256" key="3">
    <source>
        <dbReference type="ARBA" id="ARBA00022553"/>
    </source>
</evidence>
<evidence type="ECO:0000256" key="5">
    <source>
        <dbReference type="ARBA" id="ARBA00022777"/>
    </source>
</evidence>
<dbReference type="Gene3D" id="3.30.450.20">
    <property type="entry name" value="PAS domain"/>
    <property type="match status" value="1"/>
</dbReference>
<dbReference type="PROSITE" id="PS50112">
    <property type="entry name" value="PAS"/>
    <property type="match status" value="1"/>
</dbReference>
<keyword evidence="5 9" id="KW-0418">Kinase</keyword>
<dbReference type="SUPFAM" id="SSF55874">
    <property type="entry name" value="ATPase domain of HSP90 chaperone/DNA topoisomerase II/histidine kinase"/>
    <property type="match status" value="1"/>
</dbReference>
<dbReference type="GO" id="GO:0000155">
    <property type="term" value="F:phosphorelay sensor kinase activity"/>
    <property type="evidence" value="ECO:0007669"/>
    <property type="project" value="InterPro"/>
</dbReference>
<sequence>MSRSARPVTVLSIIRDCLDALLHPSARYDALTRARHRAFMAPRLLGSLAAFAAFPVYLVLRGVPSAIEVAAFAWLIAPILLSWFLSRTGRYEGAHVLSSLALAGLIMAIAATTGGIESFAAIWLVVVPLEAALSASRRVAAFASLLALSCAGLLILLSQLGWLPAGEFSGTGRGMMMAFGVASATLYAAGLAFGAESLARTSVALLSREEERYRLLARNMSDVISRHQRNGAVQFISPAAEAMLGMPVAQLLGHGLFDRVHVADRPAYLTALSDAARGEVRSVEFRLRRDLIGSERGQIDFIWVEMRCRPLDQDQRHQNHYSDVTADLEVVAVMRDVTDRKLSEQALDQARSAAEAADAAKTRFLATMSHELRTPLNAIIGFSEMIAQEQTLMLAASQRKEYAELINASGQHLLSVVNGILDMSKMESGNFEIASEPFAPRAALMHCCNLLALKARENGIDLITDAPQDLPVMTGDPRAFKQIVLNLVANAVKFTERGGQVTVSASASASQLTLRISDTGVGIGPDDLKRIGAPFFQCGKTYERRHEGTGLGLSIVKSLVALHLGELTVQSKLGEGTAVTVKLPLVYTPPQAKPAASKIATLTPVLRHDVQDQPALVKKSA</sequence>
<dbReference type="InterPro" id="IPR035965">
    <property type="entry name" value="PAS-like_dom_sf"/>
</dbReference>
<feature type="domain" description="Histidine kinase" evidence="7">
    <location>
        <begin position="367"/>
        <end position="587"/>
    </location>
</feature>
<evidence type="ECO:0000313" key="11">
    <source>
        <dbReference type="Proteomes" id="UP001139012"/>
    </source>
</evidence>
<dbReference type="EMBL" id="JAKLTY010000001">
    <property type="protein sequence ID" value="MCG2625592.1"/>
    <property type="molecule type" value="Genomic_DNA"/>
</dbReference>
<name>A0A9X1UEN3_9BRAD</name>
<dbReference type="Pfam" id="PF00512">
    <property type="entry name" value="HisKA"/>
    <property type="match status" value="1"/>
</dbReference>
<proteinExistence type="predicted"/>
<feature type="transmembrane region" description="Helical" evidence="6">
    <location>
        <begin position="175"/>
        <end position="195"/>
    </location>
</feature>
<protein>
    <recommendedName>
        <fullName evidence="2">histidine kinase</fullName>
        <ecNumber evidence="2">2.7.13.3</ecNumber>
    </recommendedName>
</protein>
<dbReference type="EMBL" id="JAKLUA010000020">
    <property type="protein sequence ID" value="MCG2672333.1"/>
    <property type="molecule type" value="Genomic_DNA"/>
</dbReference>
<dbReference type="SUPFAM" id="SSF47384">
    <property type="entry name" value="Homodimeric domain of signal transducing histidine kinase"/>
    <property type="match status" value="1"/>
</dbReference>
<evidence type="ECO:0000256" key="4">
    <source>
        <dbReference type="ARBA" id="ARBA00022679"/>
    </source>
</evidence>
<comment type="catalytic activity">
    <reaction evidence="1">
        <text>ATP + protein L-histidine = ADP + protein N-phospho-L-histidine.</text>
        <dbReference type="EC" id="2.7.13.3"/>
    </reaction>
</comment>
<dbReference type="AlphaFoldDB" id="A0A9X1UEN3"/>